<feature type="region of interest" description="Disordered" evidence="3">
    <location>
        <begin position="151"/>
        <end position="170"/>
    </location>
</feature>
<feature type="compositionally biased region" description="Polar residues" evidence="3">
    <location>
        <begin position="877"/>
        <end position="887"/>
    </location>
</feature>
<feature type="compositionally biased region" description="Low complexity" evidence="3">
    <location>
        <begin position="535"/>
        <end position="548"/>
    </location>
</feature>
<feature type="compositionally biased region" description="Low complexity" evidence="3">
    <location>
        <begin position="238"/>
        <end position="247"/>
    </location>
</feature>
<dbReference type="Gene3D" id="2.60.20.10">
    <property type="entry name" value="Crystallins"/>
    <property type="match status" value="6"/>
</dbReference>
<evidence type="ECO:0000256" key="2">
    <source>
        <dbReference type="ARBA" id="ARBA00022737"/>
    </source>
</evidence>
<reference evidence="5" key="1">
    <citation type="submission" date="2021-01" db="EMBL/GenBank/DDBJ databases">
        <authorList>
            <person name="Zahm M."/>
            <person name="Roques C."/>
            <person name="Cabau C."/>
            <person name="Klopp C."/>
            <person name="Donnadieu C."/>
            <person name="Jouanno E."/>
            <person name="Lampietro C."/>
            <person name="Louis A."/>
            <person name="Herpin A."/>
            <person name="Echchiki A."/>
            <person name="Berthelot C."/>
            <person name="Parey E."/>
            <person name="Roest-Crollius H."/>
            <person name="Braasch I."/>
            <person name="Postlethwait J."/>
            <person name="Bobe J."/>
            <person name="Montfort J."/>
            <person name="Bouchez O."/>
            <person name="Begum T."/>
            <person name="Mejri S."/>
            <person name="Adams A."/>
            <person name="Chen W.-J."/>
            <person name="Guiguen Y."/>
        </authorList>
    </citation>
    <scope>NUCLEOTIDE SEQUENCE</scope>
    <source>
        <strain evidence="5">YG-15Mar2019-1</strain>
        <tissue evidence="5">Brain</tissue>
    </source>
</reference>
<name>A0A9D3T239_MEGAT</name>
<comment type="caution">
    <text evidence="5">The sequence shown here is derived from an EMBL/GenBank/DDBJ whole genome shotgun (WGS) entry which is preliminary data.</text>
</comment>
<feature type="compositionally biased region" description="Basic and acidic residues" evidence="3">
    <location>
        <begin position="658"/>
        <end position="675"/>
    </location>
</feature>
<feature type="region of interest" description="Disordered" evidence="3">
    <location>
        <begin position="1171"/>
        <end position="1194"/>
    </location>
</feature>
<feature type="compositionally biased region" description="Basic and acidic residues" evidence="3">
    <location>
        <begin position="906"/>
        <end position="922"/>
    </location>
</feature>
<feature type="compositionally biased region" description="Polar residues" evidence="3">
    <location>
        <begin position="377"/>
        <end position="397"/>
    </location>
</feature>
<dbReference type="InterPro" id="IPR050252">
    <property type="entry name" value="Beta/Gamma-Crystallin"/>
</dbReference>
<feature type="compositionally biased region" description="Basic and acidic residues" evidence="3">
    <location>
        <begin position="825"/>
        <end position="835"/>
    </location>
</feature>
<feature type="region of interest" description="Disordered" evidence="3">
    <location>
        <begin position="951"/>
        <end position="971"/>
    </location>
</feature>
<feature type="compositionally biased region" description="Basic and acidic residues" evidence="3">
    <location>
        <begin position="1062"/>
        <end position="1073"/>
    </location>
</feature>
<feature type="region of interest" description="Disordered" evidence="3">
    <location>
        <begin position="1"/>
        <end position="104"/>
    </location>
</feature>
<feature type="compositionally biased region" description="Polar residues" evidence="3">
    <location>
        <begin position="631"/>
        <end position="640"/>
    </location>
</feature>
<feature type="compositionally biased region" description="Basic residues" evidence="3">
    <location>
        <begin position="81"/>
        <end position="94"/>
    </location>
</feature>
<feature type="compositionally biased region" description="Low complexity" evidence="3">
    <location>
        <begin position="501"/>
        <end position="519"/>
    </location>
</feature>
<dbReference type="SUPFAM" id="SSF50370">
    <property type="entry name" value="Ricin B-like lectins"/>
    <property type="match status" value="1"/>
</dbReference>
<dbReference type="InterPro" id="IPR001064">
    <property type="entry name" value="Beta/gamma_crystallin"/>
</dbReference>
<feature type="domain" description="Beta/gamma crystallin 'Greek key'" evidence="4">
    <location>
        <begin position="1389"/>
        <end position="1431"/>
    </location>
</feature>
<evidence type="ECO:0000256" key="1">
    <source>
        <dbReference type="ARBA" id="ARBA00009646"/>
    </source>
</evidence>
<dbReference type="SMART" id="SM00458">
    <property type="entry name" value="RICIN"/>
    <property type="match status" value="1"/>
</dbReference>
<dbReference type="Pfam" id="PF00030">
    <property type="entry name" value="Crystall"/>
    <property type="match status" value="6"/>
</dbReference>
<dbReference type="OrthoDB" id="9895617at2759"/>
<evidence type="ECO:0000256" key="3">
    <source>
        <dbReference type="SAM" id="MobiDB-lite"/>
    </source>
</evidence>
<keyword evidence="2" id="KW-0677">Repeat</keyword>
<feature type="region of interest" description="Disordered" evidence="3">
    <location>
        <begin position="810"/>
        <end position="938"/>
    </location>
</feature>
<evidence type="ECO:0000313" key="6">
    <source>
        <dbReference type="Proteomes" id="UP001046870"/>
    </source>
</evidence>
<feature type="region of interest" description="Disordered" evidence="3">
    <location>
        <begin position="463"/>
        <end position="611"/>
    </location>
</feature>
<dbReference type="InterPro" id="IPR000772">
    <property type="entry name" value="Ricin_B_lectin"/>
</dbReference>
<dbReference type="GO" id="GO:0007601">
    <property type="term" value="P:visual perception"/>
    <property type="evidence" value="ECO:0007669"/>
    <property type="project" value="TreeGrafter"/>
</dbReference>
<feature type="domain" description="Beta/gamma crystallin 'Greek key'" evidence="4">
    <location>
        <begin position="1496"/>
        <end position="1538"/>
    </location>
</feature>
<feature type="compositionally biased region" description="Low complexity" evidence="3">
    <location>
        <begin position="1074"/>
        <end position="1085"/>
    </location>
</feature>
<gene>
    <name evidence="5" type="ORF">MATL_G00159610</name>
</gene>
<feature type="compositionally biased region" description="Low complexity" evidence="3">
    <location>
        <begin position="766"/>
        <end position="776"/>
    </location>
</feature>
<feature type="compositionally biased region" description="Basic and acidic residues" evidence="3">
    <location>
        <begin position="750"/>
        <end position="765"/>
    </location>
</feature>
<dbReference type="InterPro" id="IPR035992">
    <property type="entry name" value="Ricin_B-like_lectins"/>
</dbReference>
<feature type="compositionally biased region" description="Low complexity" evidence="3">
    <location>
        <begin position="726"/>
        <end position="748"/>
    </location>
</feature>
<feature type="domain" description="Beta/gamma crystallin 'Greek key'" evidence="4">
    <location>
        <begin position="1768"/>
        <end position="1809"/>
    </location>
</feature>
<protein>
    <recommendedName>
        <fullName evidence="4">Beta/gamma crystallin 'Greek key' domain-containing protein</fullName>
    </recommendedName>
</protein>
<feature type="compositionally biased region" description="Acidic residues" evidence="3">
    <location>
        <begin position="1052"/>
        <end position="1061"/>
    </location>
</feature>
<feature type="domain" description="Beta/gamma crystallin 'Greek key'" evidence="4">
    <location>
        <begin position="1287"/>
        <end position="1342"/>
    </location>
</feature>
<feature type="domain" description="Beta/gamma crystallin 'Greek key'" evidence="4">
    <location>
        <begin position="1727"/>
        <end position="1767"/>
    </location>
</feature>
<evidence type="ECO:0000313" key="5">
    <source>
        <dbReference type="EMBL" id="KAG7465955.1"/>
    </source>
</evidence>
<comment type="similarity">
    <text evidence="1">Belongs to the beta/gamma-crystallin family.</text>
</comment>
<dbReference type="GO" id="GO:0002088">
    <property type="term" value="P:lens development in camera-type eye"/>
    <property type="evidence" value="ECO:0007669"/>
    <property type="project" value="TreeGrafter"/>
</dbReference>
<sequence>MSKSGASKFKKLFLKTKSQEKEDKEKKGDGKHAFSHSLSKDGALASPSEREATLSRDSGPASPNESTLPRDGLPTSPTESKKKRLKLWLKKKASRDRSHDDPLYFTDTEDLESMSGDMCFDQVSVQTEYNVRSDATSPLYTESTSMFDFDMAHHGGPTSPSFKSRKNSGEKSGVFVRIGSFFTKRRKSSKSHSETSEDASPASARDTEQPDDEGSRTPIGSPQEQAKGIHTTDKPIQSSSSVRSVISALDADDLPFADSDSSGRSSVREVRPGEGVSWEAGGTSKEDESTKNQSAGPAVESTELLHKKLSAFLEETSVTNSTEAQDSQLVIQKTIKKNFEVTAKVGSKSTIPPESPRSPEGTERKKTSLKTAVGSKGSYSALTGVTLGPQSTTQSLSEVPPEAADSEVMGKKNSAKRRARKESSRSGETTPTHGACTPASPEAVNTVTSPHLLWVETHLGEAEEIQCSGSSPARQDSDIPAPAVPAVVSGEEGASNPGAAVLSLPGGSGSTPSTAVSTTQASWHEEADMAEQQEASSTNTSSATKAKSPVQEYRATESGESKRRSIKLSQSQKIFPKKVCVSSDEGPERGEHAVKAPQKGREDAEVSTRIPQKSEVKLTPNLKKVNLEIKQPTQQRSVTPEKSGPLKGGTANQTRGVIKGEELSSVEQKTDKKVGPVENGLDIAAKTIPETVAMATTSEVDKKQVQQVSVSEAHNSKQETPDGKGASSVQSEPKSSESASLPPALLALDNTDRVGKMKGEEKTDVAEVSAAGGSAVNGTLLPEGESPSPALGTSAEGDKVIVNTKDVHKDLITSPENATGEQAEDGSHLRRELKVPAKGAQRGAEKVSTEAAVPISKSKTMEPLKGPGLRLQERSEATPQQSLSNKSVPPPRSLPAQQEAPSSWLDVEKSFARKQSNSEKKFSSSASEDGSLDPSDEFEEFIQNVRKMGIPFSLPPKKHSHSKAPSPPFAMPAIKEDRFEKAFDPDEFLFGQGKKAGPKDPSPAMMIKRQSTEVKSKVQHKRVSAEQSMLFKALQSPSRNRRGNQGAQEKEEKEEEEEDTREEPGKISSRLERSSLLSSLIGSSKTSKKPADKPESALGTAVSPAVSREQSTPEEQATMTPSLPVPAGTDQHMSRAGISDSVLSPSSPPPLPSFAEVKLPDHLERYLTQDKAELRNTEGNRQNSEVGSLSPRMDQLDGTSRHTLDTNPPNVLGLLPKSNLIQQAPLPGLPEAHTEIPAVRGFHKRPGKVVIHENAQFGGQAFEIFRDVEDATSLKLSPVISVRVVRGCWILYEKPGFKGRSIALEEGTMELVNVWAEEEAAGLPGQAIPTSPMVIGSIRLGVRDYSVPQIDLFTEPQGLGRLTTYCDDTIDVCAFGILHGTASIKVHSGVWLVFSEPGFHGMLAVLEVGEYPCPESWGFPEPFIGSLRPLKMGGIRVENPNEVKALVYERPLFEGECMEIEGDVFSFMEAEEEGPETSATGVKKLSSVGSIKILGGLWVGYDEPGFEGVQYILEEGEYLDWRDWGGRGPRLESLRPVLADFLSPHMKMFSEPDFGERGVNVDLLGPVINLEDIGYGQRTQSVDVLSGVWVAFENPSFSGELYVLEKGLYGCPEDWGAQNFRISSAQPVFLDNLSGSPKFKVQLFSEPNFQGSVQVLEDSVSELPDGFSPGSCKVLAGSWVAFEGQNFTDHMYVLEEGNYPDRDAMGCQGPDSPIRSLQTTGFVFSLPSITLFSKPSFRGRRMVLKGEVVSLQQAGSDGRVQSVLVDGGMWVLYEGSNFRGRQILLQPSDVGDWRRFSGWQRIGSLRPLFQKQVYFRLQNKETGTLMSLTGALDDIKLMRIQVLEMTGGLDQIWLYQDGFLRCKLLEDCCLETTGSVVMAGSRLSISPEPGKENQFWSISADGVIHCSMKPDLVLEVKGGQQYDKNQVILNTFDEKKLNQRWTLEIL</sequence>
<keyword evidence="6" id="KW-1185">Reference proteome</keyword>
<feature type="region of interest" description="Disordered" evidence="3">
    <location>
        <begin position="184"/>
        <end position="302"/>
    </location>
</feature>
<dbReference type="PROSITE" id="PS50231">
    <property type="entry name" value="RICIN_B_LECTIN"/>
    <property type="match status" value="1"/>
</dbReference>
<evidence type="ECO:0000259" key="4">
    <source>
        <dbReference type="PROSITE" id="PS50915"/>
    </source>
</evidence>
<feature type="region of interest" description="Disordered" evidence="3">
    <location>
        <begin position="344"/>
        <end position="444"/>
    </location>
</feature>
<dbReference type="InterPro" id="IPR011024">
    <property type="entry name" value="G_crystallin-like"/>
</dbReference>
<feature type="compositionally biased region" description="Polar residues" evidence="3">
    <location>
        <begin position="1108"/>
        <end position="1121"/>
    </location>
</feature>
<dbReference type="EMBL" id="JAFDVH010000013">
    <property type="protein sequence ID" value="KAG7465955.1"/>
    <property type="molecule type" value="Genomic_DNA"/>
</dbReference>
<feature type="domain" description="Beta/gamma crystallin 'Greek key'" evidence="4">
    <location>
        <begin position="1247"/>
        <end position="1286"/>
    </location>
</feature>
<dbReference type="PANTHER" id="PTHR11818">
    <property type="entry name" value="BETA/GAMMA CRYSTALLIN"/>
    <property type="match status" value="1"/>
</dbReference>
<feature type="compositionally biased region" description="Polar residues" evidence="3">
    <location>
        <begin position="1035"/>
        <end position="1047"/>
    </location>
</feature>
<feature type="domain" description="Beta/gamma crystallin 'Greek key'" evidence="4">
    <location>
        <begin position="1443"/>
        <end position="1495"/>
    </location>
</feature>
<accession>A0A9D3T239</accession>
<dbReference type="GO" id="GO:0005212">
    <property type="term" value="F:structural constituent of eye lens"/>
    <property type="evidence" value="ECO:0007669"/>
    <property type="project" value="TreeGrafter"/>
</dbReference>
<dbReference type="Gene3D" id="2.80.10.50">
    <property type="match status" value="1"/>
</dbReference>
<feature type="compositionally biased region" description="Basic and acidic residues" evidence="3">
    <location>
        <begin position="17"/>
        <end position="32"/>
    </location>
</feature>
<feature type="region of interest" description="Disordered" evidence="3">
    <location>
        <begin position="985"/>
        <end position="1153"/>
    </location>
</feature>
<dbReference type="Proteomes" id="UP001046870">
    <property type="component" value="Chromosome 13"/>
</dbReference>
<dbReference type="PANTHER" id="PTHR11818:SF2">
    <property type="entry name" value="BETA_GAMMA CRYSTALLIN DOMAIN-CONTAINING PROTEIN 1"/>
    <property type="match status" value="1"/>
</dbReference>
<dbReference type="PROSITE" id="PS50915">
    <property type="entry name" value="CRYSTALLIN_BETA_GAMMA"/>
    <property type="match status" value="9"/>
</dbReference>
<feature type="domain" description="Beta/gamma crystallin 'Greek key'" evidence="4">
    <location>
        <begin position="1587"/>
        <end position="1629"/>
    </location>
</feature>
<feature type="region of interest" description="Disordered" evidence="3">
    <location>
        <begin position="628"/>
        <end position="797"/>
    </location>
</feature>
<feature type="domain" description="Beta/gamma crystallin 'Greek key'" evidence="4">
    <location>
        <begin position="1677"/>
        <end position="1721"/>
    </location>
</feature>
<dbReference type="SMART" id="SM00247">
    <property type="entry name" value="XTALbg"/>
    <property type="match status" value="6"/>
</dbReference>
<dbReference type="SUPFAM" id="SSF49695">
    <property type="entry name" value="gamma-Crystallin-like"/>
    <property type="match status" value="3"/>
</dbReference>
<feature type="compositionally biased region" description="Basic and acidic residues" evidence="3">
    <location>
        <begin position="586"/>
        <end position="611"/>
    </location>
</feature>
<dbReference type="Pfam" id="PF00652">
    <property type="entry name" value="Ricin_B_lectin"/>
    <property type="match status" value="1"/>
</dbReference>
<feature type="compositionally biased region" description="Basic and acidic residues" evidence="3">
    <location>
        <begin position="554"/>
        <end position="563"/>
    </location>
</feature>
<proteinExistence type="inferred from homology"/>
<organism evidence="5 6">
    <name type="scientific">Megalops atlanticus</name>
    <name type="common">Tarpon</name>
    <name type="synonym">Clupea gigantea</name>
    <dbReference type="NCBI Taxonomy" id="7932"/>
    <lineage>
        <taxon>Eukaryota</taxon>
        <taxon>Metazoa</taxon>
        <taxon>Chordata</taxon>
        <taxon>Craniata</taxon>
        <taxon>Vertebrata</taxon>
        <taxon>Euteleostomi</taxon>
        <taxon>Actinopterygii</taxon>
        <taxon>Neopterygii</taxon>
        <taxon>Teleostei</taxon>
        <taxon>Elopiformes</taxon>
        <taxon>Megalopidae</taxon>
        <taxon>Megalops</taxon>
    </lineage>
</organism>